<reference evidence="2 3" key="1">
    <citation type="submission" date="2019-05" db="EMBL/GenBank/DDBJ databases">
        <title>Another draft genome of Portunus trituberculatus and its Hox gene families provides insights of decapod evolution.</title>
        <authorList>
            <person name="Jeong J.-H."/>
            <person name="Song I."/>
            <person name="Kim S."/>
            <person name="Choi T."/>
            <person name="Kim D."/>
            <person name="Ryu S."/>
            <person name="Kim W."/>
        </authorList>
    </citation>
    <scope>NUCLEOTIDE SEQUENCE [LARGE SCALE GENOMIC DNA]</scope>
    <source>
        <tissue evidence="2">Muscle</tissue>
    </source>
</reference>
<evidence type="ECO:0000256" key="1">
    <source>
        <dbReference type="SAM" id="MobiDB-lite"/>
    </source>
</evidence>
<protein>
    <submittedName>
        <fullName evidence="2">Uncharacterized protein</fullName>
    </submittedName>
</protein>
<comment type="caution">
    <text evidence="2">The sequence shown here is derived from an EMBL/GenBank/DDBJ whole genome shotgun (WGS) entry which is preliminary data.</text>
</comment>
<feature type="region of interest" description="Disordered" evidence="1">
    <location>
        <begin position="1"/>
        <end position="23"/>
    </location>
</feature>
<keyword evidence="3" id="KW-1185">Reference proteome</keyword>
<sequence length="63" mass="6912">MAIGPHMTSLNSILPYPSPSSPASPLFPYSRNLAVECWEVAAGIQRLLTTRSTERLLLNDGRN</sequence>
<accession>A0A5B7GD39</accession>
<organism evidence="2 3">
    <name type="scientific">Portunus trituberculatus</name>
    <name type="common">Swimming crab</name>
    <name type="synonym">Neptunus trituberculatus</name>
    <dbReference type="NCBI Taxonomy" id="210409"/>
    <lineage>
        <taxon>Eukaryota</taxon>
        <taxon>Metazoa</taxon>
        <taxon>Ecdysozoa</taxon>
        <taxon>Arthropoda</taxon>
        <taxon>Crustacea</taxon>
        <taxon>Multicrustacea</taxon>
        <taxon>Malacostraca</taxon>
        <taxon>Eumalacostraca</taxon>
        <taxon>Eucarida</taxon>
        <taxon>Decapoda</taxon>
        <taxon>Pleocyemata</taxon>
        <taxon>Brachyura</taxon>
        <taxon>Eubrachyura</taxon>
        <taxon>Portunoidea</taxon>
        <taxon>Portunidae</taxon>
        <taxon>Portuninae</taxon>
        <taxon>Portunus</taxon>
    </lineage>
</organism>
<dbReference type="AlphaFoldDB" id="A0A5B7GD39"/>
<proteinExistence type="predicted"/>
<evidence type="ECO:0000313" key="2">
    <source>
        <dbReference type="EMBL" id="MPC55227.1"/>
    </source>
</evidence>
<dbReference type="Proteomes" id="UP000324222">
    <property type="component" value="Unassembled WGS sequence"/>
</dbReference>
<name>A0A5B7GD39_PORTR</name>
<dbReference type="EMBL" id="VSRR010012993">
    <property type="protein sequence ID" value="MPC55227.1"/>
    <property type="molecule type" value="Genomic_DNA"/>
</dbReference>
<evidence type="ECO:0000313" key="3">
    <source>
        <dbReference type="Proteomes" id="UP000324222"/>
    </source>
</evidence>
<gene>
    <name evidence="2" type="ORF">E2C01_049159</name>
</gene>